<feature type="region of interest" description="Disordered" evidence="1">
    <location>
        <begin position="84"/>
        <end position="123"/>
    </location>
</feature>
<dbReference type="OrthoDB" id="1432814at2759"/>
<feature type="region of interest" description="Disordered" evidence="1">
    <location>
        <begin position="179"/>
        <end position="198"/>
    </location>
</feature>
<evidence type="ECO:0000256" key="1">
    <source>
        <dbReference type="SAM" id="MobiDB-lite"/>
    </source>
</evidence>
<feature type="compositionally biased region" description="Basic residues" evidence="1">
    <location>
        <begin position="103"/>
        <end position="122"/>
    </location>
</feature>
<sequence length="249" mass="28158">MARVNDQNHKFFVKAFQKGLYVGQFSDSVVLRRPSDMEEIRAWTEKHIEVGEDLANHLEAERQSSTPQAKDNHGILVRSHPRVGGYKIHSKSNDEPTQFTPLKAKKPKAKKPRERSRSRHHLNTSYRGTITTISGSDTLGGGTASARKRHTRAIMVVQGNTHRSRDLVICFSNEDYEGTPAHQNDPMRRQSSRSSRHVTGYECRTLNLSGPMSTQSKKRLLDRLAKLQRPKLGPRVEKSRIGSLAEEAN</sequence>
<dbReference type="Proteomes" id="UP000257109">
    <property type="component" value="Unassembled WGS sequence"/>
</dbReference>
<keyword evidence="3" id="KW-1185">Reference proteome</keyword>
<reference evidence="2" key="1">
    <citation type="submission" date="2018-05" db="EMBL/GenBank/DDBJ databases">
        <title>Draft genome of Mucuna pruriens seed.</title>
        <authorList>
            <person name="Nnadi N.E."/>
            <person name="Vos R."/>
            <person name="Hasami M.H."/>
            <person name="Devisetty U.K."/>
            <person name="Aguiy J.C."/>
        </authorList>
    </citation>
    <scope>NUCLEOTIDE SEQUENCE [LARGE SCALE GENOMIC DNA]</scope>
    <source>
        <strain evidence="2">JCA_2017</strain>
    </source>
</reference>
<dbReference type="AlphaFoldDB" id="A0A371GJ81"/>
<gene>
    <name evidence="2" type="ORF">CR513_27521</name>
</gene>
<dbReference type="EMBL" id="QJKJ01005353">
    <property type="protein sequence ID" value="RDX90594.1"/>
    <property type="molecule type" value="Genomic_DNA"/>
</dbReference>
<comment type="caution">
    <text evidence="2">The sequence shown here is derived from an EMBL/GenBank/DDBJ whole genome shotgun (WGS) entry which is preliminary data.</text>
</comment>
<name>A0A371GJ81_MUCPR</name>
<organism evidence="2 3">
    <name type="scientific">Mucuna pruriens</name>
    <name type="common">Velvet bean</name>
    <name type="synonym">Dolichos pruriens</name>
    <dbReference type="NCBI Taxonomy" id="157652"/>
    <lineage>
        <taxon>Eukaryota</taxon>
        <taxon>Viridiplantae</taxon>
        <taxon>Streptophyta</taxon>
        <taxon>Embryophyta</taxon>
        <taxon>Tracheophyta</taxon>
        <taxon>Spermatophyta</taxon>
        <taxon>Magnoliopsida</taxon>
        <taxon>eudicotyledons</taxon>
        <taxon>Gunneridae</taxon>
        <taxon>Pentapetalae</taxon>
        <taxon>rosids</taxon>
        <taxon>fabids</taxon>
        <taxon>Fabales</taxon>
        <taxon>Fabaceae</taxon>
        <taxon>Papilionoideae</taxon>
        <taxon>50 kb inversion clade</taxon>
        <taxon>NPAAA clade</taxon>
        <taxon>indigoferoid/millettioid clade</taxon>
        <taxon>Phaseoleae</taxon>
        <taxon>Mucuna</taxon>
    </lineage>
</organism>
<feature type="region of interest" description="Disordered" evidence="1">
    <location>
        <begin position="225"/>
        <end position="249"/>
    </location>
</feature>
<evidence type="ECO:0000313" key="2">
    <source>
        <dbReference type="EMBL" id="RDX90594.1"/>
    </source>
</evidence>
<evidence type="ECO:0000313" key="3">
    <source>
        <dbReference type="Proteomes" id="UP000257109"/>
    </source>
</evidence>
<feature type="non-terminal residue" evidence="2">
    <location>
        <position position="1"/>
    </location>
</feature>
<protein>
    <submittedName>
        <fullName evidence="2">Uncharacterized protein</fullName>
    </submittedName>
</protein>
<proteinExistence type="predicted"/>
<accession>A0A371GJ81</accession>